<accession>A0AAE0Y0T3</accession>
<dbReference type="Proteomes" id="UP001283361">
    <property type="component" value="Unassembled WGS sequence"/>
</dbReference>
<dbReference type="EMBL" id="JAWDGP010007234">
    <property type="protein sequence ID" value="KAK3727777.1"/>
    <property type="molecule type" value="Genomic_DNA"/>
</dbReference>
<name>A0AAE0Y0T3_9GAST</name>
<dbReference type="AlphaFoldDB" id="A0AAE0Y0T3"/>
<gene>
    <name evidence="1" type="ORF">RRG08_063248</name>
</gene>
<keyword evidence="2" id="KW-1185">Reference proteome</keyword>
<reference evidence="1" key="1">
    <citation type="journal article" date="2023" name="G3 (Bethesda)">
        <title>A reference genome for the long-term kleptoplast-retaining sea slug Elysia crispata morphotype clarki.</title>
        <authorList>
            <person name="Eastman K.E."/>
            <person name="Pendleton A.L."/>
            <person name="Shaikh M.A."/>
            <person name="Suttiyut T."/>
            <person name="Ogas R."/>
            <person name="Tomko P."/>
            <person name="Gavelis G."/>
            <person name="Widhalm J.R."/>
            <person name="Wisecaver J.H."/>
        </authorList>
    </citation>
    <scope>NUCLEOTIDE SEQUENCE</scope>
    <source>
        <strain evidence="1">ECLA1</strain>
    </source>
</reference>
<organism evidence="1 2">
    <name type="scientific">Elysia crispata</name>
    <name type="common">lettuce slug</name>
    <dbReference type="NCBI Taxonomy" id="231223"/>
    <lineage>
        <taxon>Eukaryota</taxon>
        <taxon>Metazoa</taxon>
        <taxon>Spiralia</taxon>
        <taxon>Lophotrochozoa</taxon>
        <taxon>Mollusca</taxon>
        <taxon>Gastropoda</taxon>
        <taxon>Heterobranchia</taxon>
        <taxon>Euthyneura</taxon>
        <taxon>Panpulmonata</taxon>
        <taxon>Sacoglossa</taxon>
        <taxon>Placobranchoidea</taxon>
        <taxon>Plakobranchidae</taxon>
        <taxon>Elysia</taxon>
    </lineage>
</organism>
<evidence type="ECO:0000313" key="1">
    <source>
        <dbReference type="EMBL" id="KAK3727777.1"/>
    </source>
</evidence>
<sequence length="98" mass="10857">MSIKDLLKLFFGTLAPRSTVGPHFRHSCGVSRSERFTPTSKMASGLDGQNSSPDIKLLGGTRQGEVKVSSGPQAIMRVCLDYFTQRRVWKHFSSDVLL</sequence>
<protein>
    <submittedName>
        <fullName evidence="1">Uncharacterized protein</fullName>
    </submittedName>
</protein>
<comment type="caution">
    <text evidence="1">The sequence shown here is derived from an EMBL/GenBank/DDBJ whole genome shotgun (WGS) entry which is preliminary data.</text>
</comment>
<proteinExistence type="predicted"/>
<evidence type="ECO:0000313" key="2">
    <source>
        <dbReference type="Proteomes" id="UP001283361"/>
    </source>
</evidence>